<organism evidence="1 2">
    <name type="scientific">Gossypium laxum</name>
    <dbReference type="NCBI Taxonomy" id="34288"/>
    <lineage>
        <taxon>Eukaryota</taxon>
        <taxon>Viridiplantae</taxon>
        <taxon>Streptophyta</taxon>
        <taxon>Embryophyta</taxon>
        <taxon>Tracheophyta</taxon>
        <taxon>Spermatophyta</taxon>
        <taxon>Magnoliopsida</taxon>
        <taxon>eudicotyledons</taxon>
        <taxon>Gunneridae</taxon>
        <taxon>Pentapetalae</taxon>
        <taxon>rosids</taxon>
        <taxon>malvids</taxon>
        <taxon>Malvales</taxon>
        <taxon>Malvaceae</taxon>
        <taxon>Malvoideae</taxon>
        <taxon>Gossypium</taxon>
    </lineage>
</organism>
<evidence type="ECO:0008006" key="3">
    <source>
        <dbReference type="Google" id="ProtNLM"/>
    </source>
</evidence>
<comment type="caution">
    <text evidence="1">The sequence shown here is derived from an EMBL/GenBank/DDBJ whole genome shotgun (WGS) entry which is preliminary data.</text>
</comment>
<dbReference type="EMBL" id="JABEZV010447966">
    <property type="protein sequence ID" value="MBA0730922.1"/>
    <property type="molecule type" value="Genomic_DNA"/>
</dbReference>
<name>A0A7J9B417_9ROSI</name>
<proteinExistence type="predicted"/>
<accession>A0A7J9B417</accession>
<reference evidence="1 2" key="1">
    <citation type="journal article" date="2019" name="Genome Biol. Evol.">
        <title>Insights into the evolution of the New World diploid cottons (Gossypium, subgenus Houzingenia) based on genome sequencing.</title>
        <authorList>
            <person name="Grover C.E."/>
            <person name="Arick M.A. 2nd"/>
            <person name="Thrash A."/>
            <person name="Conover J.L."/>
            <person name="Sanders W.S."/>
            <person name="Peterson D.G."/>
            <person name="Frelichowski J.E."/>
            <person name="Scheffler J.A."/>
            <person name="Scheffler B.E."/>
            <person name="Wendel J.F."/>
        </authorList>
    </citation>
    <scope>NUCLEOTIDE SEQUENCE [LARGE SCALE GENOMIC DNA]</scope>
    <source>
        <strain evidence="1">4</strain>
        <tissue evidence="1">Leaf</tissue>
    </source>
</reference>
<sequence>MGNHSPKTIMIDHDHAISKEIGENFHDSCHRLCLWYISRTSPSHLGNLNRNADFLALFRKFMQGCEFEIKFEKTW</sequence>
<protein>
    <recommendedName>
        <fullName evidence="3">Protein FAR1-RELATED SEQUENCE</fullName>
    </recommendedName>
</protein>
<evidence type="ECO:0000313" key="2">
    <source>
        <dbReference type="Proteomes" id="UP000593574"/>
    </source>
</evidence>
<dbReference type="Proteomes" id="UP000593574">
    <property type="component" value="Unassembled WGS sequence"/>
</dbReference>
<keyword evidence="2" id="KW-1185">Reference proteome</keyword>
<evidence type="ECO:0000313" key="1">
    <source>
        <dbReference type="EMBL" id="MBA0730922.1"/>
    </source>
</evidence>
<dbReference type="PANTHER" id="PTHR47718:SF17">
    <property type="entry name" value="PROTEIN FAR1-RELATED SEQUENCE 5-LIKE"/>
    <property type="match status" value="1"/>
</dbReference>
<dbReference type="AlphaFoldDB" id="A0A7J9B417"/>
<dbReference type="PANTHER" id="PTHR47718">
    <property type="entry name" value="OS01G0519700 PROTEIN"/>
    <property type="match status" value="1"/>
</dbReference>
<gene>
    <name evidence="1" type="ORF">Golax_025471</name>
</gene>